<dbReference type="PANTHER" id="PTHR39639:SF1">
    <property type="entry name" value="DUF262 DOMAIN-CONTAINING PROTEIN"/>
    <property type="match status" value="1"/>
</dbReference>
<dbReference type="RefSeq" id="WP_149188637.1">
    <property type="nucleotide sequence ID" value="NZ_VTOZ01000006.1"/>
</dbReference>
<comment type="caution">
    <text evidence="2">The sequence shown here is derived from an EMBL/GenBank/DDBJ whole genome shotgun (WGS) entry which is preliminary data.</text>
</comment>
<dbReference type="EMBL" id="VTOZ01000006">
    <property type="protein sequence ID" value="TYZ29798.1"/>
    <property type="molecule type" value="Genomic_DNA"/>
</dbReference>
<dbReference type="Pfam" id="PF03235">
    <property type="entry name" value="GmrSD_N"/>
    <property type="match status" value="1"/>
</dbReference>
<protein>
    <submittedName>
        <fullName evidence="2">DUF262 domain-containing protein</fullName>
    </submittedName>
</protein>
<gene>
    <name evidence="2" type="ORF">FZ041_04225</name>
</gene>
<dbReference type="AlphaFoldDB" id="A0A5D6WS50"/>
<feature type="domain" description="GmrSD restriction endonucleases N-terminal" evidence="1">
    <location>
        <begin position="48"/>
        <end position="188"/>
    </location>
</feature>
<dbReference type="InterPro" id="IPR004919">
    <property type="entry name" value="GmrSD_N"/>
</dbReference>
<reference evidence="2 3" key="1">
    <citation type="submission" date="2019-08" db="EMBL/GenBank/DDBJ databases">
        <title>Selenomonas sp. mPRGC5 and Selenomonas sp. mPRGC8 isolated from ruminal fluid of dairy goat (Capra hircus).</title>
        <authorList>
            <person name="Poothong S."/>
            <person name="Nuengjamnong C."/>
            <person name="Tanasupawat S."/>
        </authorList>
    </citation>
    <scope>NUCLEOTIDE SEQUENCE [LARGE SCALE GENOMIC DNA]</scope>
    <source>
        <strain evidence="3">mPRGC8</strain>
    </source>
</reference>
<name>A0A5D6WS50_9FIRM</name>
<evidence type="ECO:0000313" key="3">
    <source>
        <dbReference type="Proteomes" id="UP000322783"/>
    </source>
</evidence>
<dbReference type="Proteomes" id="UP000322783">
    <property type="component" value="Unassembled WGS sequence"/>
</dbReference>
<sequence>MKLPVNVKYTRPLISIQDMINFIDKGEKFLRCTESVMSDVEQLEYFQGIILSPDYQREYRSKVGEESSIIESIILNIPIPEIFLVKTNNNEMQLRHVMDGQHRLTAIYRFIKDKYALSDLELLKDNEKYKNKKFSQLDKETKFKILGSHLSVLEFETFDDDEMEIELFKRYNRNTKPLEKHEMSMATYYSNASVYITRFLNDVVDNATKKIEYSQYWKIYNITADRKNKQRNHQELCIIMNVLLNGLTIQAKDGVEIADKFLSDQATLYRIGKEKNIDKIKEKFLAFNQFMLRLSQDVEYPFSTAVFKGDDNRSTKFHTGVSIILAAIYYYFDIDLESKYLHGNIKRILQNSPVGDDTYNASSTNMKNIIKYFCKINKVFDEKYEALTLKKDVTLPRISQTDNVDK</sequence>
<evidence type="ECO:0000259" key="1">
    <source>
        <dbReference type="Pfam" id="PF03235"/>
    </source>
</evidence>
<dbReference type="PANTHER" id="PTHR39639">
    <property type="entry name" value="CHROMOSOME 16, WHOLE GENOME SHOTGUN SEQUENCE"/>
    <property type="match status" value="1"/>
</dbReference>
<evidence type="ECO:0000313" key="2">
    <source>
        <dbReference type="EMBL" id="TYZ29798.1"/>
    </source>
</evidence>
<organism evidence="2 3">
    <name type="scientific">Selenomonas caprae</name>
    <dbReference type="NCBI Taxonomy" id="2606905"/>
    <lineage>
        <taxon>Bacteria</taxon>
        <taxon>Bacillati</taxon>
        <taxon>Bacillota</taxon>
        <taxon>Negativicutes</taxon>
        <taxon>Selenomonadales</taxon>
        <taxon>Selenomonadaceae</taxon>
        <taxon>Selenomonas</taxon>
    </lineage>
</organism>
<keyword evidence="3" id="KW-1185">Reference proteome</keyword>
<accession>A0A5D6WS50</accession>
<proteinExistence type="predicted"/>